<name>A0A517WZE8_9PLAN</name>
<protein>
    <submittedName>
        <fullName evidence="1">Uncharacterized protein</fullName>
    </submittedName>
</protein>
<proteinExistence type="predicted"/>
<dbReference type="AlphaFoldDB" id="A0A517WZE8"/>
<evidence type="ECO:0000313" key="2">
    <source>
        <dbReference type="Proteomes" id="UP000318384"/>
    </source>
</evidence>
<gene>
    <name evidence="1" type="ORF">V202x_40440</name>
</gene>
<accession>A0A517WZE8</accession>
<organism evidence="1 2">
    <name type="scientific">Gimesia aquarii</name>
    <dbReference type="NCBI Taxonomy" id="2527964"/>
    <lineage>
        <taxon>Bacteria</taxon>
        <taxon>Pseudomonadati</taxon>
        <taxon>Planctomycetota</taxon>
        <taxon>Planctomycetia</taxon>
        <taxon>Planctomycetales</taxon>
        <taxon>Planctomycetaceae</taxon>
        <taxon>Gimesia</taxon>
    </lineage>
</organism>
<sequence length="39" mass="4717">MNHADGSSNIYQLEGKYNLMRLFLNHFCFLLRFGKFKVY</sequence>
<reference evidence="1 2" key="1">
    <citation type="submission" date="2019-03" db="EMBL/GenBank/DDBJ databases">
        <title>Deep-cultivation of Planctomycetes and their phenomic and genomic characterization uncovers novel biology.</title>
        <authorList>
            <person name="Wiegand S."/>
            <person name="Jogler M."/>
            <person name="Boedeker C."/>
            <person name="Pinto D."/>
            <person name="Vollmers J."/>
            <person name="Rivas-Marin E."/>
            <person name="Kohn T."/>
            <person name="Peeters S.H."/>
            <person name="Heuer A."/>
            <person name="Rast P."/>
            <person name="Oberbeckmann S."/>
            <person name="Bunk B."/>
            <person name="Jeske O."/>
            <person name="Meyerdierks A."/>
            <person name="Storesund J.E."/>
            <person name="Kallscheuer N."/>
            <person name="Luecker S."/>
            <person name="Lage O.M."/>
            <person name="Pohl T."/>
            <person name="Merkel B.J."/>
            <person name="Hornburger P."/>
            <person name="Mueller R.-W."/>
            <person name="Bruemmer F."/>
            <person name="Labrenz M."/>
            <person name="Spormann A.M."/>
            <person name="Op den Camp H."/>
            <person name="Overmann J."/>
            <person name="Amann R."/>
            <person name="Jetten M.S.M."/>
            <person name="Mascher T."/>
            <person name="Medema M.H."/>
            <person name="Devos D.P."/>
            <person name="Kaster A.-K."/>
            <person name="Ovreas L."/>
            <person name="Rohde M."/>
            <person name="Galperin M.Y."/>
            <person name="Jogler C."/>
        </authorList>
    </citation>
    <scope>NUCLEOTIDE SEQUENCE [LARGE SCALE GENOMIC DNA]</scope>
    <source>
        <strain evidence="1 2">V202</strain>
    </source>
</reference>
<dbReference type="EMBL" id="CP037422">
    <property type="protein sequence ID" value="QDU10632.1"/>
    <property type="molecule type" value="Genomic_DNA"/>
</dbReference>
<keyword evidence="2" id="KW-1185">Reference proteome</keyword>
<evidence type="ECO:0000313" key="1">
    <source>
        <dbReference type="EMBL" id="QDU10632.1"/>
    </source>
</evidence>
<dbReference type="Proteomes" id="UP000318384">
    <property type="component" value="Chromosome"/>
</dbReference>